<name>A0ABZ0Z436_9CAUD</name>
<sequence>MIGRDWNCIIQNDDMETVASVEVQTTDQLNKLFDLMNINLSL</sequence>
<evidence type="ECO:0000313" key="2">
    <source>
        <dbReference type="Proteomes" id="UP001346559"/>
    </source>
</evidence>
<protein>
    <submittedName>
        <fullName evidence="1">Uncharacterized protein</fullName>
    </submittedName>
</protein>
<dbReference type="Proteomes" id="UP001346559">
    <property type="component" value="Segment"/>
</dbReference>
<keyword evidence="2" id="KW-1185">Reference proteome</keyword>
<proteinExistence type="predicted"/>
<accession>A0ABZ0Z436</accession>
<reference evidence="1 2" key="1">
    <citation type="submission" date="2023-11" db="EMBL/GenBank/DDBJ databases">
        <authorList>
            <person name="Cook R."/>
            <person name="Crisci M."/>
            <person name="Pye H."/>
            <person name="Adriaenssens E."/>
            <person name="Santini J."/>
        </authorList>
    </citation>
    <scope>NUCLEOTIDE SEQUENCE [LARGE SCALE GENOMIC DNA]</scope>
    <source>
        <strain evidence="1">Lak_Megaphage_RVC_AP1_GC26</strain>
    </source>
</reference>
<dbReference type="EMBL" id="OR769218">
    <property type="protein sequence ID" value="WQJ53975.1"/>
    <property type="molecule type" value="Genomic_DNA"/>
</dbReference>
<evidence type="ECO:0000313" key="1">
    <source>
        <dbReference type="EMBL" id="WQJ53975.1"/>
    </source>
</evidence>
<organism evidence="1 2">
    <name type="scientific">phage Lak_Megaphage_RVC_AP1_GC26</name>
    <dbReference type="NCBI Taxonomy" id="3109224"/>
    <lineage>
        <taxon>Viruses</taxon>
        <taxon>Duplodnaviria</taxon>
        <taxon>Heunggongvirae</taxon>
        <taxon>Uroviricota</taxon>
        <taxon>Caudoviricetes</taxon>
        <taxon>Caudoviricetes code 15 clade</taxon>
    </lineage>
</organism>